<dbReference type="SMART" id="SM00530">
    <property type="entry name" value="HTH_XRE"/>
    <property type="match status" value="1"/>
</dbReference>
<accession>A0A1Z2XFP7</accession>
<name>A0A1B1SCT9_9BACT</name>
<dbReference type="STRING" id="1796646.A4V02_13470"/>
<gene>
    <name evidence="5" type="ORF">A4V02_13470</name>
</gene>
<feature type="domain" description="HTH cro/C1-type" evidence="4">
    <location>
        <begin position="23"/>
        <end position="77"/>
    </location>
</feature>
<dbReference type="InterPro" id="IPR039418">
    <property type="entry name" value="LexA-like"/>
</dbReference>
<dbReference type="Proteomes" id="UP000186351">
    <property type="component" value="Chromosome"/>
</dbReference>
<dbReference type="Pfam" id="PF00717">
    <property type="entry name" value="Peptidase_S24"/>
    <property type="match status" value="1"/>
</dbReference>
<dbReference type="EMBL" id="CP015402">
    <property type="protein sequence ID" value="ANU64631.1"/>
    <property type="molecule type" value="Genomic_DNA"/>
</dbReference>
<sequence>MSSEFRKQISLDKEKAAAVVGRVRHLMGLTRLSQAQFAKKIGLDPANISKYINGHLPITDNLINRIVVNTGVSREWLRDGIGLPFDKNHVATPAVARVEPGFQMFQQRSLPIYDIAVLAGVEELDRAFTQENVIGYLTMPHLSPNWAVVQAQGNSMMPIIESGAYLAFLPENEFPMIAWGEIYIVVMENRRVVKYVRRHDNPEKIILKSANEDYDPMEVDKSDIVAMYPVKAIINMHLCH</sequence>
<dbReference type="KEGG" id="pary:A4V02_13470"/>
<accession>A0A1B1SCT9</accession>
<protein>
    <recommendedName>
        <fullName evidence="4">HTH cro/C1-type domain-containing protein</fullName>
    </recommendedName>
</protein>
<dbReference type="InterPro" id="IPR036286">
    <property type="entry name" value="LexA/Signal_pep-like_sf"/>
</dbReference>
<dbReference type="Pfam" id="PF01381">
    <property type="entry name" value="HTH_3"/>
    <property type="match status" value="1"/>
</dbReference>
<dbReference type="RefSeq" id="WP_068961906.1">
    <property type="nucleotide sequence ID" value="NZ_CAJTAP010000034.1"/>
</dbReference>
<dbReference type="InterPro" id="IPR015927">
    <property type="entry name" value="Peptidase_S24_S26A/B/C"/>
</dbReference>
<keyword evidence="1" id="KW-0805">Transcription regulation</keyword>
<keyword evidence="3" id="KW-0804">Transcription</keyword>
<evidence type="ECO:0000259" key="4">
    <source>
        <dbReference type="PROSITE" id="PS50943"/>
    </source>
</evidence>
<dbReference type="GO" id="GO:0003677">
    <property type="term" value="F:DNA binding"/>
    <property type="evidence" value="ECO:0007669"/>
    <property type="project" value="UniProtKB-KW"/>
</dbReference>
<dbReference type="PANTHER" id="PTHR40661:SF3">
    <property type="entry name" value="FELS-1 PROPHAGE TRANSCRIPTIONAL REGULATOR"/>
    <property type="match status" value="1"/>
</dbReference>
<keyword evidence="2" id="KW-0238">DNA-binding</keyword>
<evidence type="ECO:0000256" key="1">
    <source>
        <dbReference type="ARBA" id="ARBA00023015"/>
    </source>
</evidence>
<evidence type="ECO:0000313" key="6">
    <source>
        <dbReference type="Proteomes" id="UP000186351"/>
    </source>
</evidence>
<proteinExistence type="predicted"/>
<dbReference type="GeneID" id="65537885"/>
<dbReference type="PROSITE" id="PS50943">
    <property type="entry name" value="HTH_CROC1"/>
    <property type="match status" value="1"/>
</dbReference>
<dbReference type="Gene3D" id="1.10.260.40">
    <property type="entry name" value="lambda repressor-like DNA-binding domains"/>
    <property type="match status" value="1"/>
</dbReference>
<dbReference type="CDD" id="cd06529">
    <property type="entry name" value="S24_LexA-like"/>
    <property type="match status" value="1"/>
</dbReference>
<evidence type="ECO:0000256" key="3">
    <source>
        <dbReference type="ARBA" id="ARBA00023163"/>
    </source>
</evidence>
<dbReference type="SUPFAM" id="SSF51306">
    <property type="entry name" value="LexA/Signal peptidase"/>
    <property type="match status" value="1"/>
</dbReference>
<keyword evidence="6" id="KW-1185">Reference proteome</keyword>
<evidence type="ECO:0000313" key="5">
    <source>
        <dbReference type="EMBL" id="ANU64631.1"/>
    </source>
</evidence>
<reference evidence="6" key="1">
    <citation type="submission" date="2016-04" db="EMBL/GenBank/DDBJ databases">
        <title>Complete Genome Sequences of Twelve Strains of a Stable Defined Moderately Diverse Mouse Microbiota 2 (sDMDMm2).</title>
        <authorList>
            <person name="Uchimura Y."/>
            <person name="Wyss M."/>
            <person name="Brugiroux S."/>
            <person name="Limenitakis J.P."/>
            <person name="Stecher B."/>
            <person name="McCoy K.D."/>
            <person name="Macpherson A.J."/>
        </authorList>
    </citation>
    <scope>NUCLEOTIDE SEQUENCE [LARGE SCALE GENOMIC DNA]</scope>
    <source>
        <strain evidence="6">YL27</strain>
    </source>
</reference>
<dbReference type="InterPro" id="IPR001387">
    <property type="entry name" value="Cro/C1-type_HTH"/>
</dbReference>
<dbReference type="InterPro" id="IPR010982">
    <property type="entry name" value="Lambda_DNA-bd_dom_sf"/>
</dbReference>
<dbReference type="CDD" id="cd00093">
    <property type="entry name" value="HTH_XRE"/>
    <property type="match status" value="1"/>
</dbReference>
<dbReference type="AlphaFoldDB" id="A0A1B1SCT9"/>
<evidence type="ECO:0000256" key="2">
    <source>
        <dbReference type="ARBA" id="ARBA00023125"/>
    </source>
</evidence>
<dbReference type="Gene3D" id="2.10.109.10">
    <property type="entry name" value="Umud Fragment, subunit A"/>
    <property type="match status" value="1"/>
</dbReference>
<dbReference type="OrthoDB" id="1034290at2"/>
<organism evidence="5 6">
    <name type="scientific">Muribaculum intestinale</name>
    <dbReference type="NCBI Taxonomy" id="1796646"/>
    <lineage>
        <taxon>Bacteria</taxon>
        <taxon>Pseudomonadati</taxon>
        <taxon>Bacteroidota</taxon>
        <taxon>Bacteroidia</taxon>
        <taxon>Bacteroidales</taxon>
        <taxon>Muribaculaceae</taxon>
        <taxon>Muribaculum</taxon>
    </lineage>
</organism>
<dbReference type="PANTHER" id="PTHR40661">
    <property type="match status" value="1"/>
</dbReference>
<dbReference type="SUPFAM" id="SSF47413">
    <property type="entry name" value="lambda repressor-like DNA-binding domains"/>
    <property type="match status" value="1"/>
</dbReference>